<reference evidence="1 2" key="1">
    <citation type="submission" date="2019-06" db="EMBL/GenBank/DDBJ databases">
        <title>Whole genome shotgun sequence of Brevibacillus parabrevis NBRC 12334.</title>
        <authorList>
            <person name="Hosoyama A."/>
            <person name="Uohara A."/>
            <person name="Ohji S."/>
            <person name="Ichikawa N."/>
        </authorList>
    </citation>
    <scope>NUCLEOTIDE SEQUENCE [LARGE SCALE GENOMIC DNA]</scope>
    <source>
        <strain evidence="1 2">NBRC 12334</strain>
    </source>
</reference>
<sequence length="65" mass="7310">MHAVDKQTEKHVLKRMRDLGSLVFPISDTCFQANAHVREGAADNGFSPVQRQFRLFTGLSLPLVQ</sequence>
<comment type="caution">
    <text evidence="1">The sequence shown here is derived from an EMBL/GenBank/DDBJ whole genome shotgun (WGS) entry which is preliminary data.</text>
</comment>
<gene>
    <name evidence="1" type="ORF">BPA01_31790</name>
</gene>
<protein>
    <submittedName>
        <fullName evidence="1">Uncharacterized protein</fullName>
    </submittedName>
</protein>
<evidence type="ECO:0000313" key="2">
    <source>
        <dbReference type="Proteomes" id="UP000316882"/>
    </source>
</evidence>
<name>A0A4Y3PR36_BREPA</name>
<keyword evidence="2" id="KW-1185">Reference proteome</keyword>
<accession>A0A4Y3PR36</accession>
<proteinExistence type="predicted"/>
<dbReference type="RefSeq" id="WP_141254179.1">
    <property type="nucleotide sequence ID" value="NZ_BJMH01000014.1"/>
</dbReference>
<organism evidence="1 2">
    <name type="scientific">Brevibacillus parabrevis</name>
    <dbReference type="NCBI Taxonomy" id="54914"/>
    <lineage>
        <taxon>Bacteria</taxon>
        <taxon>Bacillati</taxon>
        <taxon>Bacillota</taxon>
        <taxon>Bacilli</taxon>
        <taxon>Bacillales</taxon>
        <taxon>Paenibacillaceae</taxon>
        <taxon>Brevibacillus</taxon>
    </lineage>
</organism>
<evidence type="ECO:0000313" key="1">
    <source>
        <dbReference type="EMBL" id="GEB33599.1"/>
    </source>
</evidence>
<dbReference type="Proteomes" id="UP000316882">
    <property type="component" value="Unassembled WGS sequence"/>
</dbReference>
<dbReference type="AlphaFoldDB" id="A0A4Y3PR36"/>
<dbReference type="EMBL" id="BJMH01000014">
    <property type="protein sequence ID" value="GEB33599.1"/>
    <property type="molecule type" value="Genomic_DNA"/>
</dbReference>